<evidence type="ECO:0000256" key="1">
    <source>
        <dbReference type="ARBA" id="ARBA00004651"/>
    </source>
</evidence>
<feature type="transmembrane region" description="Helical" evidence="6">
    <location>
        <begin position="12"/>
        <end position="35"/>
    </location>
</feature>
<feature type="transmembrane region" description="Helical" evidence="6">
    <location>
        <begin position="109"/>
        <end position="133"/>
    </location>
</feature>
<feature type="transmembrane region" description="Helical" evidence="6">
    <location>
        <begin position="280"/>
        <end position="303"/>
    </location>
</feature>
<dbReference type="GO" id="GO:0022857">
    <property type="term" value="F:transmembrane transporter activity"/>
    <property type="evidence" value="ECO:0007669"/>
    <property type="project" value="InterPro"/>
</dbReference>
<dbReference type="EMBL" id="FOIM01000005">
    <property type="protein sequence ID" value="SET38869.1"/>
    <property type="molecule type" value="Genomic_DNA"/>
</dbReference>
<sequence>MQKRNLNKLKEISFPLASILVALILGAIIMSAMGYDVGKAYSSLLKGAFGSKNSIAETLIQTTPLIFTALSYAIALRCGLVNLGAEGQLYMGAICGSMVGAHIQGLPPVLHIILVLLCGFIGGALWGLIVAVLKMRFGASELITTIMLNYIALEFVSYCVTNPPFKDMTPGAAPRMPSVVDAVKLPIILPQTRLHFGIILALLAVVVYYIFMWKTTRGYEMRVIGMNPNAGRYSGMNIPVNSLLSMFIAGGFAGLGGTINIIGLQYFLTEGFSNNFGFSGVAVALLGGCHPLGIIVSGILFGALNAGGVKMQLLAKVPSASIYMIQGMIIIFAVSRELFIWFGRTGKSLIPGKSHNATGGTSNG</sequence>
<proteinExistence type="predicted"/>
<dbReference type="InterPro" id="IPR001851">
    <property type="entry name" value="ABC_transp_permease"/>
</dbReference>
<gene>
    <name evidence="7" type="ORF">SAMN05216313_105207</name>
</gene>
<keyword evidence="8" id="KW-1185">Reference proteome</keyword>
<feature type="transmembrane region" description="Helical" evidence="6">
    <location>
        <begin position="194"/>
        <end position="211"/>
    </location>
</feature>
<dbReference type="RefSeq" id="WP_092361882.1">
    <property type="nucleotide sequence ID" value="NZ_CABJCG010000004.1"/>
</dbReference>
<keyword evidence="5 6" id="KW-0472">Membrane</keyword>
<name>A0A1I0E1F1_9FIRM</name>
<reference evidence="8" key="1">
    <citation type="submission" date="2016-10" db="EMBL/GenBank/DDBJ databases">
        <authorList>
            <person name="Varghese N."/>
            <person name="Submissions S."/>
        </authorList>
    </citation>
    <scope>NUCLEOTIDE SEQUENCE [LARGE SCALE GENOMIC DNA]</scope>
    <source>
        <strain evidence="8">NLAE-zl-G277</strain>
    </source>
</reference>
<dbReference type="AlphaFoldDB" id="A0A1I0E1F1"/>
<feature type="transmembrane region" description="Helical" evidence="6">
    <location>
        <begin position="243"/>
        <end position="268"/>
    </location>
</feature>
<evidence type="ECO:0000256" key="4">
    <source>
        <dbReference type="ARBA" id="ARBA00022989"/>
    </source>
</evidence>
<comment type="subcellular location">
    <subcellularLocation>
        <location evidence="1">Cell membrane</location>
        <topology evidence="1">Multi-pass membrane protein</topology>
    </subcellularLocation>
</comment>
<evidence type="ECO:0000256" key="5">
    <source>
        <dbReference type="ARBA" id="ARBA00023136"/>
    </source>
</evidence>
<dbReference type="GO" id="GO:0005886">
    <property type="term" value="C:plasma membrane"/>
    <property type="evidence" value="ECO:0007669"/>
    <property type="project" value="UniProtKB-SubCell"/>
</dbReference>
<dbReference type="Proteomes" id="UP000198508">
    <property type="component" value="Unassembled WGS sequence"/>
</dbReference>
<protein>
    <submittedName>
        <fullName evidence="7">Nucleoside ABC transporter membrane protein</fullName>
    </submittedName>
</protein>
<evidence type="ECO:0000256" key="2">
    <source>
        <dbReference type="ARBA" id="ARBA00022475"/>
    </source>
</evidence>
<dbReference type="PANTHER" id="PTHR47089:SF1">
    <property type="entry name" value="GUANOSINE ABC TRANSPORTER PERMEASE PROTEIN NUPP"/>
    <property type="match status" value="1"/>
</dbReference>
<dbReference type="PANTHER" id="PTHR47089">
    <property type="entry name" value="ABC TRANSPORTER, PERMEASE PROTEIN"/>
    <property type="match status" value="1"/>
</dbReference>
<feature type="transmembrane region" description="Helical" evidence="6">
    <location>
        <begin position="55"/>
        <end position="75"/>
    </location>
</feature>
<feature type="transmembrane region" description="Helical" evidence="6">
    <location>
        <begin position="323"/>
        <end position="343"/>
    </location>
</feature>
<feature type="transmembrane region" description="Helical" evidence="6">
    <location>
        <begin position="87"/>
        <end position="103"/>
    </location>
</feature>
<organism evidence="7 8">
    <name type="scientific">Enterocloster lavalensis</name>
    <dbReference type="NCBI Taxonomy" id="460384"/>
    <lineage>
        <taxon>Bacteria</taxon>
        <taxon>Bacillati</taxon>
        <taxon>Bacillota</taxon>
        <taxon>Clostridia</taxon>
        <taxon>Lachnospirales</taxon>
        <taxon>Lachnospiraceae</taxon>
        <taxon>Enterocloster</taxon>
    </lineage>
</organism>
<keyword evidence="4 6" id="KW-1133">Transmembrane helix</keyword>
<keyword evidence="2" id="KW-1003">Cell membrane</keyword>
<dbReference type="GeneID" id="93276546"/>
<evidence type="ECO:0000256" key="6">
    <source>
        <dbReference type="SAM" id="Phobius"/>
    </source>
</evidence>
<dbReference type="STRING" id="460384.SAMN05216313_105207"/>
<keyword evidence="3 6" id="KW-0812">Transmembrane</keyword>
<dbReference type="Pfam" id="PF02653">
    <property type="entry name" value="BPD_transp_2"/>
    <property type="match status" value="1"/>
</dbReference>
<evidence type="ECO:0000313" key="8">
    <source>
        <dbReference type="Proteomes" id="UP000198508"/>
    </source>
</evidence>
<dbReference type="CDD" id="cd06580">
    <property type="entry name" value="TM_PBP1_transp_TpRbsC_like"/>
    <property type="match status" value="1"/>
</dbReference>
<evidence type="ECO:0000256" key="3">
    <source>
        <dbReference type="ARBA" id="ARBA00022692"/>
    </source>
</evidence>
<evidence type="ECO:0000313" key="7">
    <source>
        <dbReference type="EMBL" id="SET38869.1"/>
    </source>
</evidence>
<accession>A0A1I0E1F1</accession>